<protein>
    <submittedName>
        <fullName evidence="1">Uncharacterized protein</fullName>
    </submittedName>
</protein>
<keyword evidence="1" id="KW-0614">Plasmid</keyword>
<evidence type="ECO:0000313" key="2">
    <source>
        <dbReference type="Proteomes" id="UP000269226"/>
    </source>
</evidence>
<accession>A0A2Z5Y500</accession>
<geneLocation type="plasmid" evidence="2">
    <name>pmp1 dat561 dna</name>
</geneLocation>
<dbReference type="Proteomes" id="UP000269226">
    <property type="component" value="Plasmid pMP1"/>
</dbReference>
<proteinExistence type="predicted"/>
<dbReference type="AlphaFoldDB" id="A0A2Z5Y500"/>
<sequence length="68" mass="8107">MKKCDQSSIFLWLQVPYLDFRRELDTQLVLISANILDIKEVEELLECFATPLVIWEQRLPWSGHEEMV</sequence>
<gene>
    <name evidence="1" type="ORF">DAT561_p1153</name>
</gene>
<organism evidence="1 2">
    <name type="scientific">Melissococcus plutonius</name>
    <dbReference type="NCBI Taxonomy" id="33970"/>
    <lineage>
        <taxon>Bacteria</taxon>
        <taxon>Bacillati</taxon>
        <taxon>Bacillota</taxon>
        <taxon>Bacilli</taxon>
        <taxon>Lactobacillales</taxon>
        <taxon>Enterococcaceae</taxon>
        <taxon>Melissococcus</taxon>
    </lineage>
</organism>
<dbReference type="EMBL" id="AP018493">
    <property type="protein sequence ID" value="BBC61853.1"/>
    <property type="molecule type" value="Genomic_DNA"/>
</dbReference>
<name>A0A2Z5Y500_9ENTE</name>
<evidence type="ECO:0000313" key="1">
    <source>
        <dbReference type="EMBL" id="BBC61853.1"/>
    </source>
</evidence>
<reference evidence="1 2" key="1">
    <citation type="submission" date="2018-01" db="EMBL/GenBank/DDBJ databases">
        <title>Whole genome sequence of Melissococcus plutonius DAT561.</title>
        <authorList>
            <person name="Okumura K."/>
            <person name="Takamatsu D."/>
            <person name="Okura M."/>
        </authorList>
    </citation>
    <scope>NUCLEOTIDE SEQUENCE [LARGE SCALE GENOMIC DNA]</scope>
    <source>
        <strain evidence="1 2">DAT561</strain>
        <plasmid evidence="2">pmp1 dat561 dna</plasmid>
    </source>
</reference>